<accession>I3T2T4</accession>
<feature type="transmembrane region" description="Helical" evidence="1">
    <location>
        <begin position="9"/>
        <end position="27"/>
    </location>
</feature>
<name>I3T2T4_MEDTR</name>
<proteinExistence type="evidence at transcript level"/>
<evidence type="ECO:0008006" key="3">
    <source>
        <dbReference type="Google" id="ProtNLM"/>
    </source>
</evidence>
<keyword evidence="1" id="KW-0472">Membrane</keyword>
<dbReference type="ExpressionAtlas" id="I3T2T4">
    <property type="expression patterns" value="differential"/>
</dbReference>
<reference evidence="2" key="1">
    <citation type="submission" date="2012-05" db="EMBL/GenBank/DDBJ databases">
        <authorList>
            <person name="Krishnakumar V."/>
            <person name="Cheung F."/>
            <person name="Xiao Y."/>
            <person name="Chan A."/>
            <person name="Moskal W.A."/>
            <person name="Town C.D."/>
        </authorList>
    </citation>
    <scope>NUCLEOTIDE SEQUENCE</scope>
</reference>
<keyword evidence="1" id="KW-0812">Transmembrane</keyword>
<dbReference type="AlphaFoldDB" id="I3T2T4"/>
<sequence>MWFGSGRKLLYFSMVMFLATTLLQMWVCCQSCQVGAIRIFPGNDVANVEFNQDVMHNKDLLNKYFKGRTFLVQATRMKHKWGLMIAKEKYQAAQILSTTNQQVE</sequence>
<evidence type="ECO:0000256" key="1">
    <source>
        <dbReference type="SAM" id="Phobius"/>
    </source>
</evidence>
<dbReference type="EMBL" id="BT147032">
    <property type="protein sequence ID" value="AFK46826.1"/>
    <property type="molecule type" value="mRNA"/>
</dbReference>
<evidence type="ECO:0000313" key="2">
    <source>
        <dbReference type="EMBL" id="AFK46826.1"/>
    </source>
</evidence>
<protein>
    <recommendedName>
        <fullName evidence="3">Transmembrane protein</fullName>
    </recommendedName>
</protein>
<organism evidence="2">
    <name type="scientific">Medicago truncatula</name>
    <name type="common">Barrel medic</name>
    <name type="synonym">Medicago tribuloides</name>
    <dbReference type="NCBI Taxonomy" id="3880"/>
    <lineage>
        <taxon>Eukaryota</taxon>
        <taxon>Viridiplantae</taxon>
        <taxon>Streptophyta</taxon>
        <taxon>Embryophyta</taxon>
        <taxon>Tracheophyta</taxon>
        <taxon>Spermatophyta</taxon>
        <taxon>Magnoliopsida</taxon>
        <taxon>eudicotyledons</taxon>
        <taxon>Gunneridae</taxon>
        <taxon>Pentapetalae</taxon>
        <taxon>rosids</taxon>
        <taxon>fabids</taxon>
        <taxon>Fabales</taxon>
        <taxon>Fabaceae</taxon>
        <taxon>Papilionoideae</taxon>
        <taxon>50 kb inversion clade</taxon>
        <taxon>NPAAA clade</taxon>
        <taxon>Hologalegina</taxon>
        <taxon>IRL clade</taxon>
        <taxon>Trifolieae</taxon>
        <taxon>Medicago</taxon>
    </lineage>
</organism>
<keyword evidence="1" id="KW-1133">Transmembrane helix</keyword>